<proteinExistence type="predicted"/>
<protein>
    <submittedName>
        <fullName evidence="1">Uncharacterized protein</fullName>
    </submittedName>
</protein>
<dbReference type="VEuPathDB" id="VectorBase:ACUA000202"/>
<reference evidence="2" key="1">
    <citation type="submission" date="2013-09" db="EMBL/GenBank/DDBJ databases">
        <title>The Genome Sequence of Anopheles culicifacies species A.</title>
        <authorList>
            <consortium name="The Broad Institute Genomics Platform"/>
            <person name="Neafsey D.E."/>
            <person name="Besansky N."/>
            <person name="Howell P."/>
            <person name="Walton C."/>
            <person name="Young S.K."/>
            <person name="Zeng Q."/>
            <person name="Gargeya S."/>
            <person name="Fitzgerald M."/>
            <person name="Haas B."/>
            <person name="Abouelleil A."/>
            <person name="Allen A.W."/>
            <person name="Alvarado L."/>
            <person name="Arachchi H.M."/>
            <person name="Berlin A.M."/>
            <person name="Chapman S.B."/>
            <person name="Gainer-Dewar J."/>
            <person name="Goldberg J."/>
            <person name="Griggs A."/>
            <person name="Gujja S."/>
            <person name="Hansen M."/>
            <person name="Howarth C."/>
            <person name="Imamovic A."/>
            <person name="Ireland A."/>
            <person name="Larimer J."/>
            <person name="McCowan C."/>
            <person name="Murphy C."/>
            <person name="Pearson M."/>
            <person name="Poon T.W."/>
            <person name="Priest M."/>
            <person name="Roberts A."/>
            <person name="Saif S."/>
            <person name="Shea T."/>
            <person name="Sisk P."/>
            <person name="Sykes S."/>
            <person name="Wortman J."/>
            <person name="Nusbaum C."/>
            <person name="Birren B."/>
        </authorList>
    </citation>
    <scope>NUCLEOTIDE SEQUENCE [LARGE SCALE GENOMIC DNA]</scope>
    <source>
        <strain evidence="2">A-37</strain>
    </source>
</reference>
<evidence type="ECO:0000313" key="1">
    <source>
        <dbReference type="EnsemblMetazoa" id="ACUA000202-PA"/>
    </source>
</evidence>
<reference evidence="1" key="2">
    <citation type="submission" date="2020-05" db="UniProtKB">
        <authorList>
            <consortium name="EnsemblMetazoa"/>
        </authorList>
    </citation>
    <scope>IDENTIFICATION</scope>
    <source>
        <strain evidence="1">A-37</strain>
    </source>
</reference>
<dbReference type="Proteomes" id="UP000075883">
    <property type="component" value="Unassembled WGS sequence"/>
</dbReference>
<dbReference type="AlphaFoldDB" id="A0A182LRK0"/>
<dbReference type="EnsemblMetazoa" id="ACUA000202-RA">
    <property type="protein sequence ID" value="ACUA000202-PA"/>
    <property type="gene ID" value="ACUA000202"/>
</dbReference>
<sequence>MIHPSVLMWRSVQAEVDDCRTITASAFFPAPGYGAVARISVRRLGLQKRLHRKGDQSLFATLKDNQHAGTFAELRITRLRSDRLHLFECSCRRNLLELDLRDGL</sequence>
<dbReference type="EMBL" id="AXCM01004402">
    <property type="status" value="NOT_ANNOTATED_CDS"/>
    <property type="molecule type" value="Genomic_DNA"/>
</dbReference>
<organism evidence="1 2">
    <name type="scientific">Anopheles culicifacies</name>
    <dbReference type="NCBI Taxonomy" id="139723"/>
    <lineage>
        <taxon>Eukaryota</taxon>
        <taxon>Metazoa</taxon>
        <taxon>Ecdysozoa</taxon>
        <taxon>Arthropoda</taxon>
        <taxon>Hexapoda</taxon>
        <taxon>Insecta</taxon>
        <taxon>Pterygota</taxon>
        <taxon>Neoptera</taxon>
        <taxon>Endopterygota</taxon>
        <taxon>Diptera</taxon>
        <taxon>Nematocera</taxon>
        <taxon>Culicoidea</taxon>
        <taxon>Culicidae</taxon>
        <taxon>Anophelinae</taxon>
        <taxon>Anopheles</taxon>
        <taxon>culicifacies species complex</taxon>
    </lineage>
</organism>
<evidence type="ECO:0000313" key="2">
    <source>
        <dbReference type="Proteomes" id="UP000075883"/>
    </source>
</evidence>
<keyword evidence="2" id="KW-1185">Reference proteome</keyword>
<accession>A0A182LRK0</accession>
<name>A0A182LRK0_9DIPT</name>